<accession>A0A2S2PUR9</accession>
<dbReference type="AlphaFoldDB" id="A0A2S2PUR9"/>
<organism evidence="1">
    <name type="scientific">Schizaphis graminum</name>
    <name type="common">Green bug aphid</name>
    <dbReference type="NCBI Taxonomy" id="13262"/>
    <lineage>
        <taxon>Eukaryota</taxon>
        <taxon>Metazoa</taxon>
        <taxon>Ecdysozoa</taxon>
        <taxon>Arthropoda</taxon>
        <taxon>Hexapoda</taxon>
        <taxon>Insecta</taxon>
        <taxon>Pterygota</taxon>
        <taxon>Neoptera</taxon>
        <taxon>Paraneoptera</taxon>
        <taxon>Hemiptera</taxon>
        <taxon>Sternorrhyncha</taxon>
        <taxon>Aphidomorpha</taxon>
        <taxon>Aphidoidea</taxon>
        <taxon>Aphididae</taxon>
        <taxon>Aphidini</taxon>
        <taxon>Schizaphis</taxon>
    </lineage>
</organism>
<name>A0A2S2PUR9_SCHGA</name>
<proteinExistence type="predicted"/>
<dbReference type="EMBL" id="GGMR01019977">
    <property type="protein sequence ID" value="MBY32596.1"/>
    <property type="molecule type" value="Transcribed_RNA"/>
</dbReference>
<sequence>MNIKILWKSINDYLDMLAEYGFKSYINYTRLSPKAKRKLFVFESYIFDESQKSNLNLIEPVLYNHISQTISLYLLKYHNLAELFLIILIYIQLSKKSVVRLKLITSYLVF</sequence>
<evidence type="ECO:0000313" key="1">
    <source>
        <dbReference type="EMBL" id="MBY32596.1"/>
    </source>
</evidence>
<protein>
    <submittedName>
        <fullName evidence="1">Uncharacterized protein</fullName>
    </submittedName>
</protein>
<reference evidence="1" key="1">
    <citation type="submission" date="2018-04" db="EMBL/GenBank/DDBJ databases">
        <title>Transcriptome of Schizaphis graminum biotype I.</title>
        <authorList>
            <person name="Scully E.D."/>
            <person name="Geib S.M."/>
            <person name="Palmer N.A."/>
            <person name="Koch K."/>
            <person name="Bradshaw J."/>
            <person name="Heng-Moss T."/>
            <person name="Sarath G."/>
        </authorList>
    </citation>
    <scope>NUCLEOTIDE SEQUENCE</scope>
</reference>
<gene>
    <name evidence="1" type="ORF">g.2411</name>
</gene>